<dbReference type="AlphaFoldDB" id="A0A0F9CWI3"/>
<feature type="transmembrane region" description="Helical" evidence="1">
    <location>
        <begin position="293"/>
        <end position="310"/>
    </location>
</feature>
<dbReference type="EMBL" id="LAZR01042227">
    <property type="protein sequence ID" value="KKL10036.1"/>
    <property type="molecule type" value="Genomic_DNA"/>
</dbReference>
<feature type="non-terminal residue" evidence="3">
    <location>
        <position position="455"/>
    </location>
</feature>
<comment type="caution">
    <text evidence="3">The sequence shown here is derived from an EMBL/GenBank/DDBJ whole genome shotgun (WGS) entry which is preliminary data.</text>
</comment>
<evidence type="ECO:0000256" key="1">
    <source>
        <dbReference type="SAM" id="Phobius"/>
    </source>
</evidence>
<feature type="domain" description="Tape measure protein N-terminal" evidence="2">
    <location>
        <begin position="83"/>
        <end position="274"/>
    </location>
</feature>
<keyword evidence="1" id="KW-0812">Transmembrane</keyword>
<sequence>MVLFKIDVQIREKGSAEIKSGLKNLQKTADRTRKIVSGIGKRIKTDKVRRFNRELRKTGDIGKQVRGIITQIFGAIGVGLAIREIVRMSDVYQNFQNRLKIVTTSTEDLTAVTKQLFEVANDTPVSFAATAELFTRVSIATKNLGRTQKEVIAFTRTLNKAVILSGATAAEAKNGIIQLSQGLASGALRGDELRSVLEQLPKVADAISKSMGITRGELRKMGEAGKISADIIIDAMAKAAAGIDKDFGTTIPTISQAFTVLANHVTQMVGEFNKASGSAEFFARRLVDVGENIVLITEILGALALGFIAVKVQARLAGISVLGFAKKAKLAIIGINPLVAGFGILAVVAAELTNAITSSTSALDELEAKVDKMTALQKMEANFERMNFRLQAWGVEVKKGLKLSASQEKAFLKLDLSVFNLNQKIKGLKDGSTAATNAQKKLTRAFEASEKSLER</sequence>
<feature type="transmembrane region" description="Helical" evidence="1">
    <location>
        <begin position="330"/>
        <end position="350"/>
    </location>
</feature>
<dbReference type="InterPro" id="IPR013491">
    <property type="entry name" value="Tape_meas_N"/>
</dbReference>
<evidence type="ECO:0000313" key="3">
    <source>
        <dbReference type="EMBL" id="KKL10036.1"/>
    </source>
</evidence>
<accession>A0A0F9CWI3</accession>
<protein>
    <recommendedName>
        <fullName evidence="2">Tape measure protein N-terminal domain-containing protein</fullName>
    </recommendedName>
</protein>
<keyword evidence="1" id="KW-1133">Transmembrane helix</keyword>
<reference evidence="3" key="1">
    <citation type="journal article" date="2015" name="Nature">
        <title>Complex archaea that bridge the gap between prokaryotes and eukaryotes.</title>
        <authorList>
            <person name="Spang A."/>
            <person name="Saw J.H."/>
            <person name="Jorgensen S.L."/>
            <person name="Zaremba-Niedzwiedzka K."/>
            <person name="Martijn J."/>
            <person name="Lind A.E."/>
            <person name="van Eijk R."/>
            <person name="Schleper C."/>
            <person name="Guy L."/>
            <person name="Ettema T.J."/>
        </authorList>
    </citation>
    <scope>NUCLEOTIDE SEQUENCE</scope>
</reference>
<evidence type="ECO:0000259" key="2">
    <source>
        <dbReference type="Pfam" id="PF20155"/>
    </source>
</evidence>
<gene>
    <name evidence="3" type="ORF">LCGC14_2559860</name>
</gene>
<name>A0A0F9CWI3_9ZZZZ</name>
<keyword evidence="1" id="KW-0472">Membrane</keyword>
<dbReference type="NCBIfam" id="TIGR02675">
    <property type="entry name" value="tape_meas_nterm"/>
    <property type="match status" value="1"/>
</dbReference>
<dbReference type="Pfam" id="PF20155">
    <property type="entry name" value="TMP_3"/>
    <property type="match status" value="1"/>
</dbReference>
<organism evidence="3">
    <name type="scientific">marine sediment metagenome</name>
    <dbReference type="NCBI Taxonomy" id="412755"/>
    <lineage>
        <taxon>unclassified sequences</taxon>
        <taxon>metagenomes</taxon>
        <taxon>ecological metagenomes</taxon>
    </lineage>
</organism>
<proteinExistence type="predicted"/>